<feature type="transmembrane region" description="Helical" evidence="1">
    <location>
        <begin position="78"/>
        <end position="102"/>
    </location>
</feature>
<reference evidence="2 3" key="1">
    <citation type="submission" date="2018-01" db="EMBL/GenBank/DDBJ databases">
        <title>The whole genome sequencing and assembly of Paenibacillus chitinolyticus KCCM 41400 strain.</title>
        <authorList>
            <person name="Kim J.-Y."/>
            <person name="Park M.-K."/>
            <person name="Lee Y.-J."/>
            <person name="Yi H."/>
            <person name="Bahn Y.-S."/>
            <person name="Kim J.F."/>
            <person name="Lee D.-W."/>
        </authorList>
    </citation>
    <scope>NUCLEOTIDE SEQUENCE [LARGE SCALE GENOMIC DNA]</scope>
    <source>
        <strain evidence="2 3">KCCM 41400</strain>
    </source>
</reference>
<name>A0A410WPE6_9BACL</name>
<keyword evidence="1" id="KW-0472">Membrane</keyword>
<evidence type="ECO:0000313" key="2">
    <source>
        <dbReference type="EMBL" id="QAV16289.1"/>
    </source>
</evidence>
<evidence type="ECO:0000256" key="1">
    <source>
        <dbReference type="SAM" id="Phobius"/>
    </source>
</evidence>
<organism evidence="2 3">
    <name type="scientific">Paenibacillus chitinolyticus</name>
    <dbReference type="NCBI Taxonomy" id="79263"/>
    <lineage>
        <taxon>Bacteria</taxon>
        <taxon>Bacillati</taxon>
        <taxon>Bacillota</taxon>
        <taxon>Bacilli</taxon>
        <taxon>Bacillales</taxon>
        <taxon>Paenibacillaceae</taxon>
        <taxon>Paenibacillus</taxon>
    </lineage>
</organism>
<dbReference type="Proteomes" id="UP000288943">
    <property type="component" value="Chromosome"/>
</dbReference>
<accession>A0A410WPE6</accession>
<proteinExistence type="predicted"/>
<gene>
    <name evidence="2" type="ORF">PC41400_00660</name>
</gene>
<feature type="transmembrane region" description="Helical" evidence="1">
    <location>
        <begin position="12"/>
        <end position="34"/>
    </location>
</feature>
<keyword evidence="1" id="KW-1133">Transmembrane helix</keyword>
<protein>
    <submittedName>
        <fullName evidence="2">Uncharacterized protein</fullName>
    </submittedName>
</protein>
<feature type="transmembrane region" description="Helical" evidence="1">
    <location>
        <begin position="46"/>
        <end position="66"/>
    </location>
</feature>
<dbReference type="KEGG" id="pchi:PC41400_00660"/>
<dbReference type="EMBL" id="CP026520">
    <property type="protein sequence ID" value="QAV16289.1"/>
    <property type="molecule type" value="Genomic_DNA"/>
</dbReference>
<dbReference type="OrthoDB" id="9945534at2"/>
<sequence>MIAEAAMESKKKFGTGSTLLSSLGVLLLVGSYLISENPAGSESAGIRLLFYTAIGSLAASLVLGYAGMLKEERGFLKFAVTGSIFLIAGALIAALLLLFAGFQEP</sequence>
<evidence type="ECO:0000313" key="3">
    <source>
        <dbReference type="Proteomes" id="UP000288943"/>
    </source>
</evidence>
<dbReference type="AlphaFoldDB" id="A0A410WPE6"/>
<keyword evidence="1" id="KW-0812">Transmembrane</keyword>